<keyword evidence="2" id="KW-1185">Reference proteome</keyword>
<evidence type="ECO:0000313" key="1">
    <source>
        <dbReference type="EMBL" id="VDO01121.1"/>
    </source>
</evidence>
<evidence type="ECO:0000313" key="2">
    <source>
        <dbReference type="Proteomes" id="UP000278807"/>
    </source>
</evidence>
<proteinExistence type="predicted"/>
<accession>A0A0R3TDX4</accession>
<gene>
    <name evidence="1" type="ORF">HNAJ_LOCUS5261</name>
</gene>
<dbReference type="EMBL" id="UZAE01004317">
    <property type="protein sequence ID" value="VDO01121.1"/>
    <property type="molecule type" value="Genomic_DNA"/>
</dbReference>
<evidence type="ECO:0000313" key="3">
    <source>
        <dbReference type="WBParaSite" id="HNAJ_0000526301-mRNA-1"/>
    </source>
</evidence>
<dbReference type="WBParaSite" id="HNAJ_0000526301-mRNA-1">
    <property type="protein sequence ID" value="HNAJ_0000526301-mRNA-1"/>
    <property type="gene ID" value="HNAJ_0000526301"/>
</dbReference>
<organism evidence="3">
    <name type="scientific">Rodentolepis nana</name>
    <name type="common">Dwarf tapeworm</name>
    <name type="synonym">Hymenolepis nana</name>
    <dbReference type="NCBI Taxonomy" id="102285"/>
    <lineage>
        <taxon>Eukaryota</taxon>
        <taxon>Metazoa</taxon>
        <taxon>Spiralia</taxon>
        <taxon>Lophotrochozoa</taxon>
        <taxon>Platyhelminthes</taxon>
        <taxon>Cestoda</taxon>
        <taxon>Eucestoda</taxon>
        <taxon>Cyclophyllidea</taxon>
        <taxon>Hymenolepididae</taxon>
        <taxon>Rodentolepis</taxon>
    </lineage>
</organism>
<protein>
    <submittedName>
        <fullName evidence="1 3">Uncharacterized protein</fullName>
    </submittedName>
</protein>
<name>A0A0R3TDX4_RODNA</name>
<dbReference type="Proteomes" id="UP000278807">
    <property type="component" value="Unassembled WGS sequence"/>
</dbReference>
<sequence>MKSMRSPDRGHPFVISSGHIIKAFKPQPVPYCPQNLTGR</sequence>
<reference evidence="1 2" key="2">
    <citation type="submission" date="2018-11" db="EMBL/GenBank/DDBJ databases">
        <authorList>
            <consortium name="Pathogen Informatics"/>
        </authorList>
    </citation>
    <scope>NUCLEOTIDE SEQUENCE [LARGE SCALE GENOMIC DNA]</scope>
</reference>
<dbReference type="AlphaFoldDB" id="A0A0R3TDX4"/>
<reference evidence="3" key="1">
    <citation type="submission" date="2017-02" db="UniProtKB">
        <authorList>
            <consortium name="WormBaseParasite"/>
        </authorList>
    </citation>
    <scope>IDENTIFICATION</scope>
</reference>